<dbReference type="InterPro" id="IPR016195">
    <property type="entry name" value="Pol/histidinol_Pase-like"/>
</dbReference>
<keyword evidence="6 8" id="KW-0368">Histidine biosynthesis</keyword>
<dbReference type="PANTHER" id="PTHR21039:SF0">
    <property type="entry name" value="HISTIDINOL-PHOSPHATASE"/>
    <property type="match status" value="1"/>
</dbReference>
<dbReference type="GO" id="GO:0000105">
    <property type="term" value="P:L-histidine biosynthetic process"/>
    <property type="evidence" value="ECO:0007669"/>
    <property type="project" value="UniProtKB-UniRule"/>
</dbReference>
<comment type="similarity">
    <text evidence="2 8">Belongs to the PHP hydrolase family. HisK subfamily.</text>
</comment>
<comment type="pathway">
    <text evidence="1 8">Amino-acid biosynthesis; L-histidine biosynthesis; L-histidine from 5-phospho-alpha-D-ribose 1-diphosphate: step 8/9.</text>
</comment>
<proteinExistence type="inferred from homology"/>
<accession>A0A5K7YGN5</accession>
<gene>
    <name evidence="10" type="primary">hisK_1</name>
    <name evidence="10" type="ORF">DSCA_15050</name>
</gene>
<dbReference type="KEGG" id="dalk:DSCA_15050"/>
<dbReference type="EMBL" id="AP021874">
    <property type="protein sequence ID" value="BBO67575.1"/>
    <property type="molecule type" value="Genomic_DNA"/>
</dbReference>
<evidence type="ECO:0000256" key="2">
    <source>
        <dbReference type="ARBA" id="ARBA00009152"/>
    </source>
</evidence>
<protein>
    <recommendedName>
        <fullName evidence="3 8">Histidinol-phosphatase</fullName>
        <shortName evidence="8">HolPase</shortName>
        <ecNumber evidence="3 8">3.1.3.15</ecNumber>
    </recommendedName>
</protein>
<dbReference type="InterPro" id="IPR004013">
    <property type="entry name" value="PHP_dom"/>
</dbReference>
<reference evidence="10 11" key="1">
    <citation type="submission" date="2019-11" db="EMBL/GenBank/DDBJ databases">
        <title>Comparative genomics of hydrocarbon-degrading Desulfosarcina strains.</title>
        <authorList>
            <person name="Watanabe M."/>
            <person name="Kojima H."/>
            <person name="Fukui M."/>
        </authorList>
    </citation>
    <scope>NUCLEOTIDE SEQUENCE [LARGE SCALE GENOMIC DNA]</scope>
    <source>
        <strain evidence="10 11">PL12</strain>
    </source>
</reference>
<dbReference type="SUPFAM" id="SSF89550">
    <property type="entry name" value="PHP domain-like"/>
    <property type="match status" value="1"/>
</dbReference>
<dbReference type="EC" id="3.1.3.15" evidence="3 8"/>
<evidence type="ECO:0000256" key="8">
    <source>
        <dbReference type="RuleBase" id="RU366003"/>
    </source>
</evidence>
<evidence type="ECO:0000256" key="5">
    <source>
        <dbReference type="ARBA" id="ARBA00022801"/>
    </source>
</evidence>
<organism evidence="10 11">
    <name type="scientific">Desulfosarcina alkanivorans</name>
    <dbReference type="NCBI Taxonomy" id="571177"/>
    <lineage>
        <taxon>Bacteria</taxon>
        <taxon>Pseudomonadati</taxon>
        <taxon>Thermodesulfobacteriota</taxon>
        <taxon>Desulfobacteria</taxon>
        <taxon>Desulfobacterales</taxon>
        <taxon>Desulfosarcinaceae</taxon>
        <taxon>Desulfosarcina</taxon>
    </lineage>
</organism>
<evidence type="ECO:0000256" key="6">
    <source>
        <dbReference type="ARBA" id="ARBA00023102"/>
    </source>
</evidence>
<keyword evidence="5 8" id="KW-0378">Hydrolase</keyword>
<dbReference type="PANTHER" id="PTHR21039">
    <property type="entry name" value="HISTIDINOL PHOSPHATASE-RELATED"/>
    <property type="match status" value="1"/>
</dbReference>
<evidence type="ECO:0000313" key="10">
    <source>
        <dbReference type="EMBL" id="BBO67575.1"/>
    </source>
</evidence>
<sequence>MNTLHPVSLHGGHSGQFCGHAKDTLEEMVQAYIEQKYPWVGITEHMPPVSDAFVYPEEEKAGLDAGYLKERFSDYMAACRHLQSKYAGDIRIYVGFETESYSGSLDFAKALENTFSPDYVVGSVHHVNDIPFDYSQHCYDNAAASCGGLDGLYAAYFDQQHDMIRALRPQVVGHLDIIRLYDPDYRLRLLKPVIWEKIVRNLKLVKDWNLILDFNLRPLSKGADEPYLSAPILKKACEMGIDIVPGDDSHGVADIGAHMDRAIEMLRAAGLNRPWRKPVRNPR</sequence>
<name>A0A5K7YGN5_9BACT</name>
<dbReference type="OrthoDB" id="9775255at2"/>
<dbReference type="GO" id="GO:0005737">
    <property type="term" value="C:cytoplasm"/>
    <property type="evidence" value="ECO:0007669"/>
    <property type="project" value="TreeGrafter"/>
</dbReference>
<dbReference type="Gene3D" id="3.20.20.140">
    <property type="entry name" value="Metal-dependent hydrolases"/>
    <property type="match status" value="1"/>
</dbReference>
<dbReference type="CDD" id="cd12110">
    <property type="entry name" value="PHP_HisPPase_Hisj_like"/>
    <property type="match status" value="1"/>
</dbReference>
<evidence type="ECO:0000256" key="4">
    <source>
        <dbReference type="ARBA" id="ARBA00022605"/>
    </source>
</evidence>
<dbReference type="UniPathway" id="UPA00031">
    <property type="reaction ID" value="UER00013"/>
</dbReference>
<keyword evidence="11" id="KW-1185">Reference proteome</keyword>
<dbReference type="AlphaFoldDB" id="A0A5K7YGN5"/>
<dbReference type="Proteomes" id="UP000427906">
    <property type="component" value="Chromosome"/>
</dbReference>
<evidence type="ECO:0000256" key="7">
    <source>
        <dbReference type="ARBA" id="ARBA00049158"/>
    </source>
</evidence>
<evidence type="ECO:0000256" key="1">
    <source>
        <dbReference type="ARBA" id="ARBA00004970"/>
    </source>
</evidence>
<evidence type="ECO:0000313" key="11">
    <source>
        <dbReference type="Proteomes" id="UP000427906"/>
    </source>
</evidence>
<dbReference type="InterPro" id="IPR010140">
    <property type="entry name" value="Histidinol_P_phosphatase_HisJ"/>
</dbReference>
<evidence type="ECO:0000256" key="3">
    <source>
        <dbReference type="ARBA" id="ARBA00013085"/>
    </source>
</evidence>
<keyword evidence="4 8" id="KW-0028">Amino-acid biosynthesis</keyword>
<evidence type="ECO:0000259" key="9">
    <source>
        <dbReference type="Pfam" id="PF02811"/>
    </source>
</evidence>
<dbReference type="NCBIfam" id="TIGR01856">
    <property type="entry name" value="hisJ_fam"/>
    <property type="match status" value="1"/>
</dbReference>
<dbReference type="RefSeq" id="WP_155315823.1">
    <property type="nucleotide sequence ID" value="NZ_AP021874.1"/>
</dbReference>
<dbReference type="GO" id="GO:0004401">
    <property type="term" value="F:histidinol-phosphatase activity"/>
    <property type="evidence" value="ECO:0007669"/>
    <property type="project" value="UniProtKB-UniRule"/>
</dbReference>
<comment type="catalytic activity">
    <reaction evidence="7 8">
        <text>L-histidinol phosphate + H2O = L-histidinol + phosphate</text>
        <dbReference type="Rhea" id="RHEA:14465"/>
        <dbReference type="ChEBI" id="CHEBI:15377"/>
        <dbReference type="ChEBI" id="CHEBI:43474"/>
        <dbReference type="ChEBI" id="CHEBI:57699"/>
        <dbReference type="ChEBI" id="CHEBI:57980"/>
        <dbReference type="EC" id="3.1.3.15"/>
    </reaction>
</comment>
<feature type="domain" description="PHP" evidence="9">
    <location>
        <begin position="13"/>
        <end position="215"/>
    </location>
</feature>
<dbReference type="Pfam" id="PF02811">
    <property type="entry name" value="PHP"/>
    <property type="match status" value="1"/>
</dbReference>